<dbReference type="GO" id="GO:0005634">
    <property type="term" value="C:nucleus"/>
    <property type="evidence" value="ECO:0007669"/>
    <property type="project" value="UniProtKB-SubCell"/>
</dbReference>
<dbReference type="AlphaFoldDB" id="A0A7J0FL07"/>
<evidence type="ECO:0000256" key="6">
    <source>
        <dbReference type="SAM" id="MobiDB-lite"/>
    </source>
</evidence>
<dbReference type="InterPro" id="IPR003340">
    <property type="entry name" value="B3_DNA-bd"/>
</dbReference>
<evidence type="ECO:0000256" key="5">
    <source>
        <dbReference type="ARBA" id="ARBA00023242"/>
    </source>
</evidence>
<name>A0A7J0FL07_9ERIC</name>
<dbReference type="Proteomes" id="UP000585474">
    <property type="component" value="Unassembled WGS sequence"/>
</dbReference>
<dbReference type="Gene3D" id="2.40.330.10">
    <property type="entry name" value="DNA-binding pseudobarrel domain"/>
    <property type="match status" value="3"/>
</dbReference>
<keyword evidence="2" id="KW-0805">Transcription regulation</keyword>
<dbReference type="Pfam" id="PF02362">
    <property type="entry name" value="B3"/>
    <property type="match status" value="3"/>
</dbReference>
<comment type="caution">
    <text evidence="8">The sequence shown here is derived from an EMBL/GenBank/DDBJ whole genome shotgun (WGS) entry which is preliminary data.</text>
</comment>
<dbReference type="GO" id="GO:0003700">
    <property type="term" value="F:DNA-binding transcription factor activity"/>
    <property type="evidence" value="ECO:0007669"/>
    <property type="project" value="InterPro"/>
</dbReference>
<evidence type="ECO:0000256" key="2">
    <source>
        <dbReference type="ARBA" id="ARBA00023015"/>
    </source>
</evidence>
<feature type="domain" description="TF-B3" evidence="7">
    <location>
        <begin position="125"/>
        <end position="232"/>
    </location>
</feature>
<feature type="region of interest" description="Disordered" evidence="6">
    <location>
        <begin position="356"/>
        <end position="381"/>
    </location>
</feature>
<feature type="compositionally biased region" description="Basic and acidic residues" evidence="6">
    <location>
        <begin position="1"/>
        <end position="32"/>
    </location>
</feature>
<dbReference type="InterPro" id="IPR044800">
    <property type="entry name" value="LEC2-like"/>
</dbReference>
<gene>
    <name evidence="8" type="ORF">Acr_13g0007920</name>
</gene>
<dbReference type="OrthoDB" id="1645778at2759"/>
<feature type="compositionally biased region" description="Low complexity" evidence="6">
    <location>
        <begin position="33"/>
        <end position="54"/>
    </location>
</feature>
<dbReference type="GO" id="GO:0003677">
    <property type="term" value="F:DNA binding"/>
    <property type="evidence" value="ECO:0007669"/>
    <property type="project" value="UniProtKB-KW"/>
</dbReference>
<feature type="compositionally biased region" description="Polar residues" evidence="6">
    <location>
        <begin position="63"/>
        <end position="84"/>
    </location>
</feature>
<dbReference type="PROSITE" id="PS50863">
    <property type="entry name" value="B3"/>
    <property type="match status" value="3"/>
</dbReference>
<evidence type="ECO:0000313" key="9">
    <source>
        <dbReference type="Proteomes" id="UP000585474"/>
    </source>
</evidence>
<dbReference type="InterPro" id="IPR015300">
    <property type="entry name" value="DNA-bd_pseudobarrel_sf"/>
</dbReference>
<dbReference type="PANTHER" id="PTHR31140:SF139">
    <property type="entry name" value="B3 DOMAIN-CONTAINING PROTEIN OS02G0455900-RELATED"/>
    <property type="match status" value="1"/>
</dbReference>
<evidence type="ECO:0000256" key="3">
    <source>
        <dbReference type="ARBA" id="ARBA00023125"/>
    </source>
</evidence>
<reference evidence="8 9" key="1">
    <citation type="submission" date="2019-07" db="EMBL/GenBank/DDBJ databases">
        <title>De Novo Assembly of kiwifruit Actinidia rufa.</title>
        <authorList>
            <person name="Sugita-Konishi S."/>
            <person name="Sato K."/>
            <person name="Mori E."/>
            <person name="Abe Y."/>
            <person name="Kisaki G."/>
            <person name="Hamano K."/>
            <person name="Suezawa K."/>
            <person name="Otani M."/>
            <person name="Fukuda T."/>
            <person name="Manabe T."/>
            <person name="Gomi K."/>
            <person name="Tabuchi M."/>
            <person name="Akimitsu K."/>
            <person name="Kataoka I."/>
        </authorList>
    </citation>
    <scope>NUCLEOTIDE SEQUENCE [LARGE SCALE GENOMIC DNA]</scope>
    <source>
        <strain evidence="9">cv. Fuchu</strain>
    </source>
</reference>
<feature type="region of interest" description="Disordered" evidence="6">
    <location>
        <begin position="1"/>
        <end position="130"/>
    </location>
</feature>
<feature type="domain" description="TF-B3" evidence="7">
    <location>
        <begin position="424"/>
        <end position="528"/>
    </location>
</feature>
<keyword evidence="9" id="KW-1185">Reference proteome</keyword>
<dbReference type="SUPFAM" id="SSF101936">
    <property type="entry name" value="DNA-binding pseudobarrel domain"/>
    <property type="match status" value="3"/>
</dbReference>
<evidence type="ECO:0000313" key="8">
    <source>
        <dbReference type="EMBL" id="GFY99391.1"/>
    </source>
</evidence>
<dbReference type="EMBL" id="BJWL01000013">
    <property type="protein sequence ID" value="GFY99391.1"/>
    <property type="molecule type" value="Genomic_DNA"/>
</dbReference>
<evidence type="ECO:0000256" key="4">
    <source>
        <dbReference type="ARBA" id="ARBA00023163"/>
    </source>
</evidence>
<accession>A0A7J0FL07</accession>
<evidence type="ECO:0000259" key="7">
    <source>
        <dbReference type="PROSITE" id="PS50863"/>
    </source>
</evidence>
<dbReference type="CDD" id="cd10017">
    <property type="entry name" value="B3_DNA"/>
    <property type="match status" value="3"/>
</dbReference>
<feature type="compositionally biased region" description="Acidic residues" evidence="6">
    <location>
        <begin position="106"/>
        <end position="125"/>
    </location>
</feature>
<feature type="region of interest" description="Disordered" evidence="6">
    <location>
        <begin position="395"/>
        <end position="417"/>
    </location>
</feature>
<keyword evidence="5" id="KW-0539">Nucleus</keyword>
<evidence type="ECO:0000256" key="1">
    <source>
        <dbReference type="ARBA" id="ARBA00004123"/>
    </source>
</evidence>
<protein>
    <recommendedName>
        <fullName evidence="7">TF-B3 domain-containing protein</fullName>
    </recommendedName>
</protein>
<feature type="domain" description="TF-B3" evidence="7">
    <location>
        <begin position="247"/>
        <end position="353"/>
    </location>
</feature>
<feature type="compositionally biased region" description="Polar residues" evidence="6">
    <location>
        <begin position="400"/>
        <end position="409"/>
    </location>
</feature>
<dbReference type="PANTHER" id="PTHR31140">
    <property type="entry name" value="B3 DOMAIN-CONTAINING TRANSCRIPTION FACTOR ABI3"/>
    <property type="match status" value="1"/>
</dbReference>
<sequence>MPDIGEKVDTGPSDKEGKLTETSEVKEEEEKAVNVSEQNPSSSSPSSTAAADTAAADKRTLEVSGQKNAYSPSKKQKQDQSPGNVNAGLKLGHPYEWANKQAQSGTDDEDWPSDTDDEDWSEPPDDSGFFETEVPCSNRLLIPTELAMLRFPPLSAPDASTKPQTLLLTDPQGKEWYMPVIHYQDENAFMFVRLWPEFVKQHNLKTLDWIRFYEPAPRLHTNHYVVEFVRGQENSSEIPEFRTENFLFRLELSLGDVGYKRLFIPTKDMRRHFPAINIPRRARKTEIMKFTDTHNKDWYMDVMRYNLELYMIIEGWDGFVEERNLKAMDVIKFYNPVHPSHGKHFLIECVKNEGEANWGPPGSTKNEGDGKQGDRGGLSHRRSYKGKEIAVGVFSDGRDQTPSNVNPQAEESRDSSVEVQVRTAEISLFEMQIPHINRLVIPAQKAADYFPDLASQMVEEMLQLTDCKNRVWHMLFTYYREERDFTIMRGWKEFVNQYQLKSFDLVRLYRPVSHLHNTHFQITYEKRRHEDGTKMTQYPNSPELKSKSFLFKLELNGDRRISIPREEVRSHFFAIEIPRLGLETVKFTDARNKDWWVILLILSSKTIGLMGGTEWSNSWSLI</sequence>
<proteinExistence type="predicted"/>
<dbReference type="SMART" id="SM01019">
    <property type="entry name" value="B3"/>
    <property type="match status" value="3"/>
</dbReference>
<comment type="subcellular location">
    <subcellularLocation>
        <location evidence="1">Nucleus</location>
    </subcellularLocation>
</comment>
<keyword evidence="4" id="KW-0804">Transcription</keyword>
<keyword evidence="3" id="KW-0238">DNA-binding</keyword>
<organism evidence="8 9">
    <name type="scientific">Actinidia rufa</name>
    <dbReference type="NCBI Taxonomy" id="165716"/>
    <lineage>
        <taxon>Eukaryota</taxon>
        <taxon>Viridiplantae</taxon>
        <taxon>Streptophyta</taxon>
        <taxon>Embryophyta</taxon>
        <taxon>Tracheophyta</taxon>
        <taxon>Spermatophyta</taxon>
        <taxon>Magnoliopsida</taxon>
        <taxon>eudicotyledons</taxon>
        <taxon>Gunneridae</taxon>
        <taxon>Pentapetalae</taxon>
        <taxon>asterids</taxon>
        <taxon>Ericales</taxon>
        <taxon>Actinidiaceae</taxon>
        <taxon>Actinidia</taxon>
    </lineage>
</organism>